<evidence type="ECO:0000256" key="5">
    <source>
        <dbReference type="ARBA" id="ARBA00038440"/>
    </source>
</evidence>
<proteinExistence type="inferred from homology"/>
<dbReference type="KEGG" id="kdj:28964672"/>
<dbReference type="EMBL" id="CP144530">
    <property type="protein sequence ID" value="WWC58429.1"/>
    <property type="molecule type" value="Genomic_DNA"/>
</dbReference>
<keyword evidence="12" id="KW-1185">Reference proteome</keyword>
<feature type="domain" description="Formyl transferase N-terminal" evidence="10">
    <location>
        <begin position="201"/>
        <end position="316"/>
    </location>
</feature>
<dbReference type="GeneID" id="28964672"/>
<evidence type="ECO:0000259" key="10">
    <source>
        <dbReference type="Pfam" id="PF00551"/>
    </source>
</evidence>
<accession>A0AAJ8ME54</accession>
<evidence type="ECO:0000256" key="4">
    <source>
        <dbReference type="ARBA" id="ARBA00022755"/>
    </source>
</evidence>
<evidence type="ECO:0000256" key="8">
    <source>
        <dbReference type="ARBA" id="ARBA00047664"/>
    </source>
</evidence>
<comment type="catalytic activity">
    <reaction evidence="8">
        <text>N(1)-(5-phospho-beta-D-ribosyl)glycinamide + (6R)-10-formyltetrahydrofolate = N(2)-formyl-N(1)-(5-phospho-beta-D-ribosyl)glycinamide + (6S)-5,6,7,8-tetrahydrofolate + H(+)</text>
        <dbReference type="Rhea" id="RHEA:15053"/>
        <dbReference type="ChEBI" id="CHEBI:15378"/>
        <dbReference type="ChEBI" id="CHEBI:57453"/>
        <dbReference type="ChEBI" id="CHEBI:143788"/>
        <dbReference type="ChEBI" id="CHEBI:147286"/>
        <dbReference type="ChEBI" id="CHEBI:195366"/>
        <dbReference type="EC" id="2.1.2.2"/>
    </reaction>
</comment>
<evidence type="ECO:0000256" key="2">
    <source>
        <dbReference type="ARBA" id="ARBA00012254"/>
    </source>
</evidence>
<reference evidence="11" key="1">
    <citation type="submission" date="2013-07" db="EMBL/GenBank/DDBJ databases">
        <authorList>
            <consortium name="The Broad Institute Genome Sequencing Platform"/>
            <person name="Cuomo C."/>
            <person name="Litvintseva A."/>
            <person name="Chen Y."/>
            <person name="Heitman J."/>
            <person name="Sun S."/>
            <person name="Springer D."/>
            <person name="Dromer F."/>
            <person name="Young S.K."/>
            <person name="Zeng Q."/>
            <person name="Gargeya S."/>
            <person name="Fitzgerald M."/>
            <person name="Abouelleil A."/>
            <person name="Alvarado L."/>
            <person name="Berlin A.M."/>
            <person name="Chapman S.B."/>
            <person name="Dewar J."/>
            <person name="Goldberg J."/>
            <person name="Griggs A."/>
            <person name="Gujja S."/>
            <person name="Hansen M."/>
            <person name="Howarth C."/>
            <person name="Imamovic A."/>
            <person name="Larimer J."/>
            <person name="McCowan C."/>
            <person name="Murphy C."/>
            <person name="Pearson M."/>
            <person name="Priest M."/>
            <person name="Roberts A."/>
            <person name="Saif S."/>
            <person name="Shea T."/>
            <person name="Sykes S."/>
            <person name="Wortman J."/>
            <person name="Nusbaum C."/>
            <person name="Birren B."/>
        </authorList>
    </citation>
    <scope>NUCLEOTIDE SEQUENCE</scope>
    <source>
        <strain evidence="11">CBS 10117</strain>
    </source>
</reference>
<dbReference type="PANTHER" id="PTHR43369:SF2">
    <property type="entry name" value="PHOSPHORIBOSYLGLYCINAMIDE FORMYLTRANSFERASE"/>
    <property type="match status" value="1"/>
</dbReference>
<evidence type="ECO:0000256" key="3">
    <source>
        <dbReference type="ARBA" id="ARBA00022679"/>
    </source>
</evidence>
<dbReference type="SUPFAM" id="SSF53328">
    <property type="entry name" value="Formyltransferase"/>
    <property type="match status" value="2"/>
</dbReference>
<dbReference type="PROSITE" id="PS00373">
    <property type="entry name" value="GART"/>
    <property type="match status" value="1"/>
</dbReference>
<dbReference type="Proteomes" id="UP000078595">
    <property type="component" value="Chromosome 1"/>
</dbReference>
<dbReference type="InterPro" id="IPR001555">
    <property type="entry name" value="GART_AS"/>
</dbReference>
<feature type="compositionally biased region" description="Low complexity" evidence="9">
    <location>
        <begin position="140"/>
        <end position="163"/>
    </location>
</feature>
<keyword evidence="3" id="KW-0808">Transferase</keyword>
<feature type="compositionally biased region" description="Pro residues" evidence="9">
    <location>
        <begin position="130"/>
        <end position="139"/>
    </location>
</feature>
<sequence>MPTLHETIIPSKRVRRITVLISGSGSNLQALLDSASTPSLPNCAISYVISSRSNAYGLTRAKTHIPSIPTKVCALKTFQNRNPGSTREDYDCEVARLILESKPDLVVLAGWMHILSDKFLRILNGEIEPPSEPALPPPALGSASTSTPSESQNQSQPQKNQSQGTELPDLKDLKISAENSEQESPKPKSEAPAQAQAKPSDNVEAAADSTQDSKPDTSPAPKKLPEPPMHQSFPIPIINLHPALPGQFDGANAIGRAYEAFGKGEITHTGVMVHRVVAEVDRGEPLVVRQVEIREGDKLEDLESRIHEVEHQIIVEGAKSILAELDKEGRP</sequence>
<dbReference type="RefSeq" id="XP_018266993.2">
    <property type="nucleotide sequence ID" value="XM_018404339.2"/>
</dbReference>
<comment type="similarity">
    <text evidence="5">Belongs to the GART family.</text>
</comment>
<dbReference type="GO" id="GO:0006189">
    <property type="term" value="P:'de novo' IMP biosynthetic process"/>
    <property type="evidence" value="ECO:0007669"/>
    <property type="project" value="TreeGrafter"/>
</dbReference>
<dbReference type="PANTHER" id="PTHR43369">
    <property type="entry name" value="PHOSPHORIBOSYLGLYCINAMIDE FORMYLTRANSFERASE"/>
    <property type="match status" value="1"/>
</dbReference>
<dbReference type="GO" id="GO:0004644">
    <property type="term" value="F:phosphoribosylglycinamide formyltransferase activity"/>
    <property type="evidence" value="ECO:0007669"/>
    <property type="project" value="UniProtKB-EC"/>
</dbReference>
<feature type="region of interest" description="Disordered" evidence="9">
    <location>
        <begin position="130"/>
        <end position="236"/>
    </location>
</feature>
<keyword evidence="4" id="KW-0658">Purine biosynthesis</keyword>
<comment type="pathway">
    <text evidence="1">Purine metabolism; IMP biosynthesis via de novo pathway; N(2)-formyl-N(1)-(5-phospho-D-ribosyl)glycinamide from N(1)-(5-phospho-D-ribosyl)glycinamide (10-formyl THF route): step 1/1.</text>
</comment>
<dbReference type="GO" id="GO:0005737">
    <property type="term" value="C:cytoplasm"/>
    <property type="evidence" value="ECO:0007669"/>
    <property type="project" value="TreeGrafter"/>
</dbReference>
<evidence type="ECO:0000256" key="1">
    <source>
        <dbReference type="ARBA" id="ARBA00005054"/>
    </source>
</evidence>
<reference evidence="11" key="2">
    <citation type="submission" date="2024-02" db="EMBL/GenBank/DDBJ databases">
        <title>Comparative genomics of Cryptococcus and Kwoniella reveals pathogenesis evolution and contrasting modes of karyotype evolution via chromosome fusion or intercentromeric recombination.</title>
        <authorList>
            <person name="Coelho M.A."/>
            <person name="David-Palma M."/>
            <person name="Shea T."/>
            <person name="Bowers K."/>
            <person name="McGinley-Smith S."/>
            <person name="Mohammad A.W."/>
            <person name="Gnirke A."/>
            <person name="Yurkov A.M."/>
            <person name="Nowrousian M."/>
            <person name="Sun S."/>
            <person name="Cuomo C.A."/>
            <person name="Heitman J."/>
        </authorList>
    </citation>
    <scope>NUCLEOTIDE SEQUENCE</scope>
    <source>
        <strain evidence="11">CBS 10117</strain>
    </source>
</reference>
<evidence type="ECO:0000313" key="11">
    <source>
        <dbReference type="EMBL" id="WWC58429.1"/>
    </source>
</evidence>
<dbReference type="EC" id="2.1.2.2" evidence="2"/>
<feature type="domain" description="Formyl transferase N-terminal" evidence="10">
    <location>
        <begin position="16"/>
        <end position="126"/>
    </location>
</feature>
<gene>
    <name evidence="11" type="ORF">I303_100969</name>
</gene>
<evidence type="ECO:0000256" key="7">
    <source>
        <dbReference type="ARBA" id="ARBA00041682"/>
    </source>
</evidence>
<dbReference type="AlphaFoldDB" id="A0AAJ8ME54"/>
<dbReference type="Pfam" id="PF00551">
    <property type="entry name" value="Formyl_trans_N"/>
    <property type="match status" value="2"/>
</dbReference>
<dbReference type="Gene3D" id="3.40.50.170">
    <property type="entry name" value="Formyl transferase, N-terminal domain"/>
    <property type="match status" value="2"/>
</dbReference>
<dbReference type="InterPro" id="IPR036477">
    <property type="entry name" value="Formyl_transf_N_sf"/>
</dbReference>
<evidence type="ECO:0000313" key="12">
    <source>
        <dbReference type="Proteomes" id="UP000078595"/>
    </source>
</evidence>
<organism evidence="11 12">
    <name type="scientific">Kwoniella dejecticola CBS 10117</name>
    <dbReference type="NCBI Taxonomy" id="1296121"/>
    <lineage>
        <taxon>Eukaryota</taxon>
        <taxon>Fungi</taxon>
        <taxon>Dikarya</taxon>
        <taxon>Basidiomycota</taxon>
        <taxon>Agaricomycotina</taxon>
        <taxon>Tremellomycetes</taxon>
        <taxon>Tremellales</taxon>
        <taxon>Cryptococcaceae</taxon>
        <taxon>Kwoniella</taxon>
    </lineage>
</organism>
<name>A0AAJ8ME54_9TREE</name>
<dbReference type="InterPro" id="IPR002376">
    <property type="entry name" value="Formyl_transf_N"/>
</dbReference>
<protein>
    <recommendedName>
        <fullName evidence="2">phosphoribosylglycinamide formyltransferase 1</fullName>
        <ecNumber evidence="2">2.1.2.2</ecNumber>
    </recommendedName>
    <alternativeName>
        <fullName evidence="7">5'-phosphoribosylglycinamide transformylase</fullName>
    </alternativeName>
    <alternativeName>
        <fullName evidence="6">GAR transformylase</fullName>
    </alternativeName>
</protein>
<evidence type="ECO:0000256" key="9">
    <source>
        <dbReference type="SAM" id="MobiDB-lite"/>
    </source>
</evidence>
<evidence type="ECO:0000256" key="6">
    <source>
        <dbReference type="ARBA" id="ARBA00041324"/>
    </source>
</evidence>